<dbReference type="EMBL" id="MGKP01000014">
    <property type="protein sequence ID" value="OGN28634.1"/>
    <property type="molecule type" value="Genomic_DNA"/>
</dbReference>
<dbReference type="STRING" id="1802701.A3A33_01080"/>
<gene>
    <name evidence="1" type="ORF">A3A33_01080</name>
</gene>
<organism evidence="1 2">
    <name type="scientific">Candidatus Yanofskybacteria bacterium RIFCSPLOWO2_01_FULL_49_25</name>
    <dbReference type="NCBI Taxonomy" id="1802701"/>
    <lineage>
        <taxon>Bacteria</taxon>
        <taxon>Candidatus Yanofskyibacteriota</taxon>
    </lineage>
</organism>
<comment type="caution">
    <text evidence="1">The sequence shown here is derived from an EMBL/GenBank/DDBJ whole genome shotgun (WGS) entry which is preliminary data.</text>
</comment>
<protein>
    <submittedName>
        <fullName evidence="1">Uncharacterized protein</fullName>
    </submittedName>
</protein>
<sequence>MEIKTPQFNEAIGKILADLKPHERVCGQCKALFQVLAGDIEFYKMFQVPPPTLCPICRMRRRLAWRMVLIPKFYKRSCNAPGHSEKIISFYSPQNPVQVYDDKYYVSDQWDPLELGSELDISKSFFEQFGSLAARVPHQTLQRDLNSTNCDYTVSGKNSKNCYWVAVPWSAEYVYYSYLAFDTKFSIDNTESDHCEQCYGCVYILRCYNCMFCVEAVDCIDSWFLFDCKNCSNCFGSTSLRNRQYVFFNEQLTKDQYQAKMKELMLGKRSVLREYRVKFEELMRTAIHRATTNVNTVNAIGDMLENCRNCYWAFRSTSGTSENVRYIWSFNDAKDVMDLYGTSQSSRVYGSTAIVDAQDIKFSVMIRTGREVEYSVECRNCEQCFGCIGLRDKKYCIFNQQYEPEEYWKRVDQIKTAMLARGEYGEFFAEAMSPHPYADSSAGTIWPLSKDEVISRKWHWEDEEKRDSDLSQLNVLREDQIPNDISEVQDDILQKALICSRTGKPFRLTQFELDFYRKHNLPLPDLHPTERFKDRLRYRHPFQLLNSACSQCGNAIQTIHDPAQELAVYCESCYQAAVL</sequence>
<evidence type="ECO:0000313" key="1">
    <source>
        <dbReference type="EMBL" id="OGN28634.1"/>
    </source>
</evidence>
<proteinExistence type="predicted"/>
<reference evidence="1 2" key="1">
    <citation type="journal article" date="2016" name="Nat. Commun.">
        <title>Thousands of microbial genomes shed light on interconnected biogeochemical processes in an aquifer system.</title>
        <authorList>
            <person name="Anantharaman K."/>
            <person name="Brown C.T."/>
            <person name="Hug L.A."/>
            <person name="Sharon I."/>
            <person name="Castelle C.J."/>
            <person name="Probst A.J."/>
            <person name="Thomas B.C."/>
            <person name="Singh A."/>
            <person name="Wilkins M.J."/>
            <person name="Karaoz U."/>
            <person name="Brodie E.L."/>
            <person name="Williams K.H."/>
            <person name="Hubbard S.S."/>
            <person name="Banfield J.F."/>
        </authorList>
    </citation>
    <scope>NUCLEOTIDE SEQUENCE [LARGE SCALE GENOMIC DNA]</scope>
</reference>
<dbReference type="AlphaFoldDB" id="A0A1F8GT79"/>
<evidence type="ECO:0000313" key="2">
    <source>
        <dbReference type="Proteomes" id="UP000179047"/>
    </source>
</evidence>
<accession>A0A1F8GT79</accession>
<dbReference type="Proteomes" id="UP000179047">
    <property type="component" value="Unassembled WGS sequence"/>
</dbReference>
<name>A0A1F8GT79_9BACT</name>